<keyword evidence="1" id="KW-0812">Transmembrane</keyword>
<feature type="transmembrane region" description="Helical" evidence="1">
    <location>
        <begin position="6"/>
        <end position="26"/>
    </location>
</feature>
<dbReference type="AlphaFoldDB" id="A0AA47L915"/>
<evidence type="ECO:0000313" key="3">
    <source>
        <dbReference type="Proteomes" id="UP001156560"/>
    </source>
</evidence>
<keyword evidence="1" id="KW-1133">Transmembrane helix</keyword>
<evidence type="ECO:0000256" key="1">
    <source>
        <dbReference type="SAM" id="Phobius"/>
    </source>
</evidence>
<dbReference type="RefSeq" id="WP_269169603.1">
    <property type="nucleotide sequence ID" value="NZ_CP114195.1"/>
</dbReference>
<keyword evidence="1" id="KW-0472">Membrane</keyword>
<proteinExistence type="predicted"/>
<name>A0AA47L915_VIBPH</name>
<dbReference type="Proteomes" id="UP001156560">
    <property type="component" value="Chromosome 2"/>
</dbReference>
<dbReference type="EMBL" id="CP114195">
    <property type="protein sequence ID" value="WAT93119.1"/>
    <property type="molecule type" value="Genomic_DNA"/>
</dbReference>
<gene>
    <name evidence="2" type="ORF">O1Q84_19150</name>
</gene>
<sequence length="127" mass="14611">METSSVVGLVTTSSFVGMLVGGLITHRLTLWRDKRKEYNTAVEPVKTNVEKAIRNIRRVHLDTEACYALRSVLSRGQYEKLIALVTLYEKAFRADWPEYGEKRLTPKERHEAILKPLKEIDALLKLK</sequence>
<protein>
    <submittedName>
        <fullName evidence="2">Uncharacterized protein</fullName>
    </submittedName>
</protein>
<accession>A0AA47L915</accession>
<evidence type="ECO:0000313" key="2">
    <source>
        <dbReference type="EMBL" id="WAT93119.1"/>
    </source>
</evidence>
<reference evidence="2" key="1">
    <citation type="submission" date="2022-12" db="EMBL/GenBank/DDBJ databases">
        <title>Vibrio parahaemolyticus become highly virulent by producing novel Tc toxins.</title>
        <authorList>
            <person name="Yang F."/>
            <person name="You Y."/>
            <person name="Lai Q."/>
            <person name="Xu L."/>
            <person name="Li F."/>
        </authorList>
    </citation>
    <scope>NUCLEOTIDE SEQUENCE</scope>
    <source>
        <strain evidence="2">Vp-HL-202005</strain>
    </source>
</reference>
<organism evidence="2 3">
    <name type="scientific">Vibrio parahaemolyticus</name>
    <dbReference type="NCBI Taxonomy" id="670"/>
    <lineage>
        <taxon>Bacteria</taxon>
        <taxon>Pseudomonadati</taxon>
        <taxon>Pseudomonadota</taxon>
        <taxon>Gammaproteobacteria</taxon>
        <taxon>Vibrionales</taxon>
        <taxon>Vibrionaceae</taxon>
        <taxon>Vibrio</taxon>
    </lineage>
</organism>